<feature type="transmembrane region" description="Helical" evidence="1">
    <location>
        <begin position="263"/>
        <end position="281"/>
    </location>
</feature>
<feature type="transmembrane region" description="Helical" evidence="1">
    <location>
        <begin position="106"/>
        <end position="124"/>
    </location>
</feature>
<dbReference type="RefSeq" id="WP_068140572.1">
    <property type="nucleotide sequence ID" value="NZ_AP014924.1"/>
</dbReference>
<dbReference type="STRING" id="1555112.LIP_3351"/>
<protein>
    <submittedName>
        <fullName evidence="2">Uncharacterized protein</fullName>
    </submittedName>
</protein>
<gene>
    <name evidence="2" type="ORF">LIP_3351</name>
</gene>
<keyword evidence="1" id="KW-0472">Membrane</keyword>
<keyword evidence="1" id="KW-0812">Transmembrane</keyword>
<dbReference type="EMBL" id="AP014924">
    <property type="protein sequence ID" value="BAS29163.1"/>
    <property type="molecule type" value="Genomic_DNA"/>
</dbReference>
<name>A0A0K2SPX0_LIMPI</name>
<sequence>MIDAGARTRTPPGTGFPGMPGAGAARWVFPLPVFYLATALVAAVLFGVGLVAYHQGALPFYRHNAPLLALVHLFVLGFGTTLTLGVLHQMVPVLLDVRLHSTRLGYVAYVHHVLGVTVLVASFARFFLQGVALGGALVVAGFAVAAYNLYRTLTQNRSWNLTARYLAFSLGYLGLTVLMGLTMAINLRFTFLPGLLAEGLPIHLLWGVGGWFFLTIVGVSYKLIPMFTLTHNHPEGAGRAILVLAQAGIWTAALGAAQGWPGWVKAAGMALLGVAGLLYAWDLLRILRHRLRRRLEPVHAGAVASAGQLALAIGAMAAGAARYDGLDLAGQNRLAVGVGLWVGLGFVAGMILAILTKLVPFMAWNQVYRNRVAGGAPLLRQMLDERRAWTGLALLHLGTVGTALSVLLGGAWEHAHAWAGRGALAWTLHRA</sequence>
<proteinExistence type="predicted"/>
<keyword evidence="3" id="KW-1185">Reference proteome</keyword>
<dbReference type="KEGG" id="lpil:LIP_3351"/>
<organism evidence="2 3">
    <name type="scientific">Limnochorda pilosa</name>
    <dbReference type="NCBI Taxonomy" id="1555112"/>
    <lineage>
        <taxon>Bacteria</taxon>
        <taxon>Bacillati</taxon>
        <taxon>Bacillota</taxon>
        <taxon>Limnochordia</taxon>
        <taxon>Limnochordales</taxon>
        <taxon>Limnochordaceae</taxon>
        <taxon>Limnochorda</taxon>
    </lineage>
</organism>
<reference evidence="3" key="2">
    <citation type="journal article" date="2016" name="Int. J. Syst. Evol. Microbiol.">
        <title>Complete genome sequence and cell structure of Limnochorda pilosa, a Gram-negative spore-former within the phylum Firmicutes.</title>
        <authorList>
            <person name="Watanabe M."/>
            <person name="Kojima H."/>
            <person name="Fukui M."/>
        </authorList>
    </citation>
    <scope>NUCLEOTIDE SEQUENCE [LARGE SCALE GENOMIC DNA]</scope>
    <source>
        <strain evidence="3">HC45</strain>
    </source>
</reference>
<feature type="transmembrane region" description="Helical" evidence="1">
    <location>
        <begin position="204"/>
        <end position="224"/>
    </location>
</feature>
<feature type="transmembrane region" description="Helical" evidence="1">
    <location>
        <begin position="388"/>
        <end position="412"/>
    </location>
</feature>
<feature type="transmembrane region" description="Helical" evidence="1">
    <location>
        <begin position="302"/>
        <end position="322"/>
    </location>
</feature>
<feature type="transmembrane region" description="Helical" evidence="1">
    <location>
        <begin position="130"/>
        <end position="150"/>
    </location>
</feature>
<evidence type="ECO:0000313" key="2">
    <source>
        <dbReference type="EMBL" id="BAS29163.1"/>
    </source>
</evidence>
<evidence type="ECO:0000256" key="1">
    <source>
        <dbReference type="SAM" id="Phobius"/>
    </source>
</evidence>
<feature type="transmembrane region" description="Helical" evidence="1">
    <location>
        <begin position="334"/>
        <end position="355"/>
    </location>
</feature>
<dbReference type="OrthoDB" id="5245199at2"/>
<feature type="transmembrane region" description="Helical" evidence="1">
    <location>
        <begin position="236"/>
        <end position="257"/>
    </location>
</feature>
<feature type="transmembrane region" description="Helical" evidence="1">
    <location>
        <begin position="162"/>
        <end position="184"/>
    </location>
</feature>
<reference evidence="3" key="1">
    <citation type="submission" date="2015-07" db="EMBL/GenBank/DDBJ databases">
        <title>Complete genome sequence and phylogenetic analysis of Limnochorda pilosa.</title>
        <authorList>
            <person name="Watanabe M."/>
            <person name="Kojima H."/>
            <person name="Fukui M."/>
        </authorList>
    </citation>
    <scope>NUCLEOTIDE SEQUENCE [LARGE SCALE GENOMIC DNA]</scope>
    <source>
        <strain evidence="3">HC45</strain>
    </source>
</reference>
<evidence type="ECO:0000313" key="3">
    <source>
        <dbReference type="Proteomes" id="UP000065807"/>
    </source>
</evidence>
<feature type="transmembrane region" description="Helical" evidence="1">
    <location>
        <begin position="65"/>
        <end position="86"/>
    </location>
</feature>
<keyword evidence="1" id="KW-1133">Transmembrane helix</keyword>
<dbReference type="Proteomes" id="UP000065807">
    <property type="component" value="Chromosome"/>
</dbReference>
<dbReference type="AlphaFoldDB" id="A0A0K2SPX0"/>
<accession>A0A0K2SPX0</accession>
<feature type="transmembrane region" description="Helical" evidence="1">
    <location>
        <begin position="33"/>
        <end position="53"/>
    </location>
</feature>